<dbReference type="AlphaFoldDB" id="A0A1F7J4L8"/>
<name>A0A1F7J4L8_9BACT</name>
<comment type="caution">
    <text evidence="1">The sequence shown here is derived from an EMBL/GenBank/DDBJ whole genome shotgun (WGS) entry which is preliminary data.</text>
</comment>
<evidence type="ECO:0000313" key="1">
    <source>
        <dbReference type="EMBL" id="OGK50550.1"/>
    </source>
</evidence>
<accession>A0A1F7J4L8</accession>
<dbReference type="EMBL" id="MGAQ01000015">
    <property type="protein sequence ID" value="OGK50550.1"/>
    <property type="molecule type" value="Genomic_DNA"/>
</dbReference>
<reference evidence="1 2" key="1">
    <citation type="journal article" date="2016" name="Nat. Commun.">
        <title>Thousands of microbial genomes shed light on interconnected biogeochemical processes in an aquifer system.</title>
        <authorList>
            <person name="Anantharaman K."/>
            <person name="Brown C.T."/>
            <person name="Hug L.A."/>
            <person name="Sharon I."/>
            <person name="Castelle C.J."/>
            <person name="Probst A.J."/>
            <person name="Thomas B.C."/>
            <person name="Singh A."/>
            <person name="Wilkins M.J."/>
            <person name="Karaoz U."/>
            <person name="Brodie E.L."/>
            <person name="Williams K.H."/>
            <person name="Hubbard S.S."/>
            <person name="Banfield J.F."/>
        </authorList>
    </citation>
    <scope>NUCLEOTIDE SEQUENCE [LARGE SCALE GENOMIC DNA]</scope>
</reference>
<sequence length="224" mass="25280">MDSETKELPHTPKIEDLSGGYVELANRDSVLVSAEALGVDQWREMIDATQKDFRERGLVVSRKRKGTLVRSKVFIGEGEDAEIEIRAPISHELKSLIPGRQNLVFIHTHAMTPKDDHLRTSSFSDDDIQKFLTSDYKALVMLCRGGAHFLVPTSGFPRAHQSLDKDLVMSVVENVKKNSGRTWDIVKGVSKKLAQRGFGYFYTPELDHTGKDSVRFYNPENFQA</sequence>
<gene>
    <name evidence="1" type="ORF">A3B50_02085</name>
</gene>
<protein>
    <submittedName>
        <fullName evidence="1">Uncharacterized protein</fullName>
    </submittedName>
</protein>
<evidence type="ECO:0000313" key="2">
    <source>
        <dbReference type="Proteomes" id="UP000178558"/>
    </source>
</evidence>
<dbReference type="Proteomes" id="UP000178558">
    <property type="component" value="Unassembled WGS sequence"/>
</dbReference>
<proteinExistence type="predicted"/>
<organism evidence="1 2">
    <name type="scientific">Candidatus Roizmanbacteria bacterium RIFCSPLOWO2_01_FULL_40_42</name>
    <dbReference type="NCBI Taxonomy" id="1802066"/>
    <lineage>
        <taxon>Bacteria</taxon>
        <taxon>Candidatus Roizmaniibacteriota</taxon>
    </lineage>
</organism>